<keyword evidence="2 3" id="KW-0802">TPR repeat</keyword>
<dbReference type="NCBIfam" id="TIGR04514">
    <property type="entry name" value="GWxTD_dom"/>
    <property type="match status" value="1"/>
</dbReference>
<dbReference type="InterPro" id="IPR011990">
    <property type="entry name" value="TPR-like_helical_dom_sf"/>
</dbReference>
<gene>
    <name evidence="5" type="ORF">A3F84_12530</name>
</gene>
<reference evidence="5 6" key="1">
    <citation type="journal article" date="2016" name="Nat. Commun.">
        <title>Thousands of microbial genomes shed light on interconnected biogeochemical processes in an aquifer system.</title>
        <authorList>
            <person name="Anantharaman K."/>
            <person name="Brown C.T."/>
            <person name="Hug L.A."/>
            <person name="Sharon I."/>
            <person name="Castelle C.J."/>
            <person name="Probst A.J."/>
            <person name="Thomas B.C."/>
            <person name="Singh A."/>
            <person name="Wilkins M.J."/>
            <person name="Karaoz U."/>
            <person name="Brodie E.L."/>
            <person name="Williams K.H."/>
            <person name="Hubbard S.S."/>
            <person name="Banfield J.F."/>
        </authorList>
    </citation>
    <scope>NUCLEOTIDE SEQUENCE [LARGE SCALE GENOMIC DNA]</scope>
    <source>
        <strain evidence="6">RIFCSPLOWO2_12_FULL_64_10</strain>
    </source>
</reference>
<dbReference type="InterPro" id="IPR051012">
    <property type="entry name" value="CellSynth/LPSAsmb/PSIAsmb"/>
</dbReference>
<dbReference type="InterPro" id="IPR019734">
    <property type="entry name" value="TPR_rpt"/>
</dbReference>
<dbReference type="Pfam" id="PF14559">
    <property type="entry name" value="TPR_19"/>
    <property type="match status" value="2"/>
</dbReference>
<evidence type="ECO:0000313" key="5">
    <source>
        <dbReference type="EMBL" id="OGG46783.1"/>
    </source>
</evidence>
<dbReference type="InterPro" id="IPR030959">
    <property type="entry name" value="GWxTD_dom"/>
</dbReference>
<name>A0A1F6CCA1_HANXR</name>
<keyword evidence="4" id="KW-0732">Signal</keyword>
<evidence type="ECO:0000256" key="1">
    <source>
        <dbReference type="ARBA" id="ARBA00022737"/>
    </source>
</evidence>
<keyword evidence="1" id="KW-0677">Repeat</keyword>
<dbReference type="PROSITE" id="PS50005">
    <property type="entry name" value="TPR"/>
    <property type="match status" value="2"/>
</dbReference>
<feature type="repeat" description="TPR" evidence="3">
    <location>
        <begin position="137"/>
        <end position="170"/>
    </location>
</feature>
<dbReference type="SMART" id="SM00028">
    <property type="entry name" value="TPR"/>
    <property type="match status" value="4"/>
</dbReference>
<feature type="signal peptide" evidence="4">
    <location>
        <begin position="1"/>
        <end position="25"/>
    </location>
</feature>
<dbReference type="PANTHER" id="PTHR45586:SF1">
    <property type="entry name" value="LIPOPOLYSACCHARIDE ASSEMBLY PROTEIN B"/>
    <property type="match status" value="1"/>
</dbReference>
<evidence type="ECO:0000256" key="2">
    <source>
        <dbReference type="ARBA" id="ARBA00022803"/>
    </source>
</evidence>
<evidence type="ECO:0000256" key="4">
    <source>
        <dbReference type="SAM" id="SignalP"/>
    </source>
</evidence>
<dbReference type="Gene3D" id="1.25.40.10">
    <property type="entry name" value="Tetratricopeptide repeat domain"/>
    <property type="match status" value="2"/>
</dbReference>
<dbReference type="AlphaFoldDB" id="A0A1F6CCA1"/>
<accession>A0A1F6CCA1</accession>
<dbReference type="SUPFAM" id="SSF48452">
    <property type="entry name" value="TPR-like"/>
    <property type="match status" value="1"/>
</dbReference>
<comment type="caution">
    <text evidence="5">The sequence shown here is derived from an EMBL/GenBank/DDBJ whole genome shotgun (WGS) entry which is preliminary data.</text>
</comment>
<dbReference type="EMBL" id="MFKF01000285">
    <property type="protein sequence ID" value="OGG46783.1"/>
    <property type="molecule type" value="Genomic_DNA"/>
</dbReference>
<protein>
    <submittedName>
        <fullName evidence="5">Uncharacterized protein</fullName>
    </submittedName>
</protein>
<sequence length="687" mass="76334">MTRFSHFAIFILQFVIFNFPAFAWAAPAAKRVPADSLYARGLRLMAERNYAGAIHAFEGALKQKKDHAAALCRLGDVYLKQDRLGKAQDAYERALEVDDRLAEAHYGLGLTELRRRDGGERAAAHLSRAAALRPGYPDAKIALGQALRGLGRTKEALTAFAEILRDAPEDQVRCLPEIALTYLASGDFGSAAEAFRVYLSKLPSAERALYQDISPVASAGEMAGLAETPAEQVTDFIERFWKRRDPTPTTPVNERLVEHYRRVYHARRRFSEGAQPWDRRGEVYIRYGEPDHRSRSDDIVVETDVRVKRVKDHLVTLAKEGLYEITPPELAPTVDLRGVPVFPTNRDDDWEYWIYADVAGGIEVVFTSEFRNGKYDYAAIPVDTATPLLWERMLPARTVDRAVQETPDHYAFDPGPALEFHYDLTTFRGEGGRTRLLVAWGIPAAQLSVSPDGVVTLERGVALFDRGWRDAGGALEDAAFRASEELQGQAGALLIDAEGLEVTPGTYQFALSVKDKVSGRTGLYRQEAPVEGYPAQGLRVSDVQVAGTIRAGTDGKFVRNGLKVIPMPSRAFRRSQAPAFYYEVYNLTPDREGRTRYRIDYALASLSKRSVVARILAGGQEARKGDLHLGERVVASFEQAGEGPTAFHHAQIEVRDSAPGRYVLTVTVTDLNSREQASKRAEFLITE</sequence>
<evidence type="ECO:0000256" key="3">
    <source>
        <dbReference type="PROSITE-ProRule" id="PRU00339"/>
    </source>
</evidence>
<evidence type="ECO:0000313" key="6">
    <source>
        <dbReference type="Proteomes" id="UP000178606"/>
    </source>
</evidence>
<dbReference type="PANTHER" id="PTHR45586">
    <property type="entry name" value="TPR REPEAT-CONTAINING PROTEIN PA4667"/>
    <property type="match status" value="1"/>
</dbReference>
<organism evidence="5 6">
    <name type="scientific">Handelsmanbacteria sp. (strain RIFCSPLOWO2_12_FULL_64_10)</name>
    <dbReference type="NCBI Taxonomy" id="1817868"/>
    <lineage>
        <taxon>Bacteria</taxon>
        <taxon>Candidatus Handelsmaniibacteriota</taxon>
    </lineage>
</organism>
<feature type="repeat" description="TPR" evidence="3">
    <location>
        <begin position="68"/>
        <end position="101"/>
    </location>
</feature>
<dbReference type="Proteomes" id="UP000178606">
    <property type="component" value="Unassembled WGS sequence"/>
</dbReference>
<feature type="chain" id="PRO_5009523376" evidence="4">
    <location>
        <begin position="26"/>
        <end position="687"/>
    </location>
</feature>
<proteinExistence type="predicted"/>